<proteinExistence type="inferred from homology"/>
<dbReference type="Proteomes" id="UP000230842">
    <property type="component" value="Unassembled WGS sequence"/>
</dbReference>
<sequence length="349" mass="35607">MRGGTSKGALFLAEDLPSDDAARDDLLLRVMGSPDPRQIDGLGGAHPLTSKVGVVSVSDDPDADVDYLFLQVVVDRPVVSTSQTCGNILAAVAPFALERGLLPTTDGVTDVRVRMVNTGALATLHVRTPGGVVTYDGDVAITGVPGTAAPVEVDVEPSGAPLLPTGRTTDRLAGVDVTCIDNGMPSVIVRAADVGLSGAEDPDALEADPALAEKVRAIRTAAADAMGLETDLERTTTPKIVFVAPPAAGGTILTRSFIPVHVHRAIGVLGAATVAAAAALPGTTAYGVARLGDDGGALRIEHPTGYLDVGIATTDDPAPAVTRTTLVRTARMLLDGVVYPGPARTTRPV</sequence>
<gene>
    <name evidence="3" type="ORF">CLV56_3932</name>
</gene>
<dbReference type="InterPro" id="IPR007400">
    <property type="entry name" value="PrpF-like"/>
</dbReference>
<dbReference type="GO" id="GO:0016853">
    <property type="term" value="F:isomerase activity"/>
    <property type="evidence" value="ECO:0007669"/>
    <property type="project" value="UniProtKB-KW"/>
</dbReference>
<reference evidence="3 4" key="1">
    <citation type="submission" date="2017-11" db="EMBL/GenBank/DDBJ databases">
        <title>Genomic Encyclopedia of Archaeal and Bacterial Type Strains, Phase II (KMG-II): From Individual Species to Whole Genera.</title>
        <authorList>
            <person name="Goeker M."/>
        </authorList>
    </citation>
    <scope>NUCLEOTIDE SEQUENCE [LARGE SCALE GENOMIC DNA]</scope>
    <source>
        <strain evidence="3 4">DSM 27763</strain>
    </source>
</reference>
<dbReference type="OrthoDB" id="9779763at2"/>
<protein>
    <submittedName>
        <fullName evidence="3">4-oxalomesaconate tautomerase</fullName>
    </submittedName>
</protein>
<dbReference type="EMBL" id="PGEZ01000003">
    <property type="protein sequence ID" value="PJJ48228.1"/>
    <property type="molecule type" value="Genomic_DNA"/>
</dbReference>
<keyword evidence="2" id="KW-0413">Isomerase</keyword>
<dbReference type="SUPFAM" id="SSF54506">
    <property type="entry name" value="Diaminopimelate epimerase-like"/>
    <property type="match status" value="2"/>
</dbReference>
<dbReference type="NCBIfam" id="NF033377">
    <property type="entry name" value="OMA_tautomer"/>
    <property type="match status" value="1"/>
</dbReference>
<evidence type="ECO:0000313" key="4">
    <source>
        <dbReference type="Proteomes" id="UP000230842"/>
    </source>
</evidence>
<keyword evidence="4" id="KW-1185">Reference proteome</keyword>
<comment type="similarity">
    <text evidence="1">Belongs to the PrpF family.</text>
</comment>
<dbReference type="InterPro" id="IPR047687">
    <property type="entry name" value="OMA_tautomer-like"/>
</dbReference>
<dbReference type="Gene3D" id="3.10.310.10">
    <property type="entry name" value="Diaminopimelate Epimerase, Chain A, domain 1"/>
    <property type="match status" value="2"/>
</dbReference>
<organism evidence="3 4">
    <name type="scientific">Mumia flava</name>
    <dbReference type="NCBI Taxonomy" id="1348852"/>
    <lineage>
        <taxon>Bacteria</taxon>
        <taxon>Bacillati</taxon>
        <taxon>Actinomycetota</taxon>
        <taxon>Actinomycetes</taxon>
        <taxon>Propionibacteriales</taxon>
        <taxon>Nocardioidaceae</taxon>
        <taxon>Mumia</taxon>
    </lineage>
</organism>
<evidence type="ECO:0000256" key="1">
    <source>
        <dbReference type="ARBA" id="ARBA00007673"/>
    </source>
</evidence>
<comment type="caution">
    <text evidence="3">The sequence shown here is derived from an EMBL/GenBank/DDBJ whole genome shotgun (WGS) entry which is preliminary data.</text>
</comment>
<name>A0A0B2BFC9_9ACTN</name>
<evidence type="ECO:0000313" key="3">
    <source>
        <dbReference type="EMBL" id="PJJ48228.1"/>
    </source>
</evidence>
<accession>A0A0B2BFC9</accession>
<dbReference type="Pfam" id="PF04303">
    <property type="entry name" value="PrpF"/>
    <property type="match status" value="1"/>
</dbReference>
<dbReference type="AlphaFoldDB" id="A0A0B2BFC9"/>
<dbReference type="PANTHER" id="PTHR43709">
    <property type="entry name" value="ACONITATE ISOMERASE-RELATED"/>
    <property type="match status" value="1"/>
</dbReference>
<evidence type="ECO:0000256" key="2">
    <source>
        <dbReference type="ARBA" id="ARBA00023235"/>
    </source>
</evidence>
<dbReference type="PANTHER" id="PTHR43709:SF3">
    <property type="entry name" value="ISOMERASE YBHH-RELATED"/>
    <property type="match status" value="1"/>
</dbReference>